<keyword evidence="4" id="KW-0539">Nucleus</keyword>
<dbReference type="GeneID" id="25262409"/>
<dbReference type="GO" id="GO:0005634">
    <property type="term" value="C:nucleus"/>
    <property type="evidence" value="ECO:0007669"/>
    <property type="project" value="UniProtKB-SubCell"/>
</dbReference>
<dbReference type="Proteomes" id="UP000027361">
    <property type="component" value="Unassembled WGS sequence"/>
</dbReference>
<dbReference type="RefSeq" id="XP_013243846.1">
    <property type="nucleotide sequence ID" value="XM_013388392.1"/>
</dbReference>
<evidence type="ECO:0000313" key="9">
    <source>
        <dbReference type="Proteomes" id="UP000027361"/>
    </source>
</evidence>
<reference evidence="8 9" key="1">
    <citation type="submission" date="2014-05" db="EMBL/GenBank/DDBJ databases">
        <title>Draft genome sequence of a rare smut relative, Tilletiaria anomala UBC 951.</title>
        <authorList>
            <consortium name="DOE Joint Genome Institute"/>
            <person name="Toome M."/>
            <person name="Kuo A."/>
            <person name="Henrissat B."/>
            <person name="Lipzen A."/>
            <person name="Tritt A."/>
            <person name="Yoshinaga Y."/>
            <person name="Zane M."/>
            <person name="Barry K."/>
            <person name="Grigoriev I.V."/>
            <person name="Spatafora J.W."/>
            <person name="Aimea M.C."/>
        </authorList>
    </citation>
    <scope>NUCLEOTIDE SEQUENCE [LARGE SCALE GENOMIC DNA]</scope>
    <source>
        <strain evidence="8 9">UBC 951</strain>
    </source>
</reference>
<evidence type="ECO:0000256" key="3">
    <source>
        <dbReference type="ARBA" id="ARBA00023125"/>
    </source>
</evidence>
<keyword evidence="9" id="KW-1185">Reference proteome</keyword>
<accession>A0A066W094</accession>
<comment type="subcellular location">
    <subcellularLocation>
        <location evidence="1">Nucleus</location>
    </subcellularLocation>
</comment>
<dbReference type="InParanoid" id="A0A066W094"/>
<evidence type="ECO:0000313" key="8">
    <source>
        <dbReference type="EMBL" id="KDN47357.1"/>
    </source>
</evidence>
<dbReference type="OMA" id="WYLMISP"/>
<sequence>MDEAMQVAAIRDRLGGAANCSAFISKLWYLMISPDLYAQYIHWSESGDAIVMSNDADLANEFAADVLPKLFKHGNNASFVRQLNLYGFQRISSTRPLDATELKVAKARGINVNGTGHAAASAQTLYGSHSSFTHPRFQRDMETLLPSMKPRSSKKPKRATASAAGAGANGEKGDSDGEDE</sequence>
<dbReference type="HOGENOM" id="CLU_1497246_0_0_1"/>
<evidence type="ECO:0000259" key="7">
    <source>
        <dbReference type="SMART" id="SM00415"/>
    </source>
</evidence>
<dbReference type="GO" id="GO:0003700">
    <property type="term" value="F:DNA-binding transcription factor activity"/>
    <property type="evidence" value="ECO:0007669"/>
    <property type="project" value="InterPro"/>
</dbReference>
<dbReference type="SUPFAM" id="SSF46785">
    <property type="entry name" value="Winged helix' DNA-binding domain"/>
    <property type="match status" value="1"/>
</dbReference>
<dbReference type="PANTHER" id="PTHR10015:SF427">
    <property type="entry name" value="HEAT SHOCK FACTOR PROTEIN"/>
    <property type="match status" value="1"/>
</dbReference>
<evidence type="ECO:0000256" key="6">
    <source>
        <dbReference type="SAM" id="MobiDB-lite"/>
    </source>
</evidence>
<proteinExistence type="inferred from homology"/>
<dbReference type="OrthoDB" id="60033at2759"/>
<organism evidence="8 9">
    <name type="scientific">Tilletiaria anomala (strain ATCC 24038 / CBS 436.72 / UBC 951)</name>
    <dbReference type="NCBI Taxonomy" id="1037660"/>
    <lineage>
        <taxon>Eukaryota</taxon>
        <taxon>Fungi</taxon>
        <taxon>Dikarya</taxon>
        <taxon>Basidiomycota</taxon>
        <taxon>Ustilaginomycotina</taxon>
        <taxon>Exobasidiomycetes</taxon>
        <taxon>Georgefischeriales</taxon>
        <taxon>Tilletiariaceae</taxon>
        <taxon>Tilletiaria</taxon>
    </lineage>
</organism>
<feature type="domain" description="HSF-type DNA-binding" evidence="7">
    <location>
        <begin position="19"/>
        <end position="151"/>
    </location>
</feature>
<protein>
    <submittedName>
        <fullName evidence="8">Winged helix DNA-binding domain-containing protein</fullName>
    </submittedName>
</protein>
<gene>
    <name evidence="8" type="ORF">K437DRAFT_223158</name>
</gene>
<dbReference type="Gene3D" id="1.10.10.10">
    <property type="entry name" value="Winged helix-like DNA-binding domain superfamily/Winged helix DNA-binding domain"/>
    <property type="match status" value="1"/>
</dbReference>
<evidence type="ECO:0000256" key="2">
    <source>
        <dbReference type="ARBA" id="ARBA00006403"/>
    </source>
</evidence>
<feature type="compositionally biased region" description="Basic and acidic residues" evidence="6">
    <location>
        <begin position="171"/>
        <end position="180"/>
    </location>
</feature>
<feature type="region of interest" description="Disordered" evidence="6">
    <location>
        <begin position="143"/>
        <end position="180"/>
    </location>
</feature>
<dbReference type="InterPro" id="IPR036388">
    <property type="entry name" value="WH-like_DNA-bd_sf"/>
</dbReference>
<dbReference type="GO" id="GO:0043565">
    <property type="term" value="F:sequence-specific DNA binding"/>
    <property type="evidence" value="ECO:0007669"/>
    <property type="project" value="InterPro"/>
</dbReference>
<dbReference type="InterPro" id="IPR036390">
    <property type="entry name" value="WH_DNA-bd_sf"/>
</dbReference>
<dbReference type="PANTHER" id="PTHR10015">
    <property type="entry name" value="HEAT SHOCK TRANSCRIPTION FACTOR"/>
    <property type="match status" value="1"/>
</dbReference>
<keyword evidence="3 8" id="KW-0238">DNA-binding</keyword>
<name>A0A066W094_TILAU</name>
<dbReference type="SMART" id="SM00415">
    <property type="entry name" value="HSF"/>
    <property type="match status" value="1"/>
</dbReference>
<dbReference type="Pfam" id="PF00447">
    <property type="entry name" value="HSF_DNA-bind"/>
    <property type="match status" value="1"/>
</dbReference>
<evidence type="ECO:0000256" key="4">
    <source>
        <dbReference type="ARBA" id="ARBA00023242"/>
    </source>
</evidence>
<dbReference type="InterPro" id="IPR000232">
    <property type="entry name" value="HSF_DNA-bd"/>
</dbReference>
<dbReference type="STRING" id="1037660.A0A066W094"/>
<evidence type="ECO:0000256" key="1">
    <source>
        <dbReference type="ARBA" id="ARBA00004123"/>
    </source>
</evidence>
<comment type="caution">
    <text evidence="8">The sequence shown here is derived from an EMBL/GenBank/DDBJ whole genome shotgun (WGS) entry which is preliminary data.</text>
</comment>
<dbReference type="AlphaFoldDB" id="A0A066W094"/>
<comment type="similarity">
    <text evidence="2 5">Belongs to the HSF family.</text>
</comment>
<evidence type="ECO:0000256" key="5">
    <source>
        <dbReference type="RuleBase" id="RU004020"/>
    </source>
</evidence>
<dbReference type="EMBL" id="JMSN01000030">
    <property type="protein sequence ID" value="KDN47357.1"/>
    <property type="molecule type" value="Genomic_DNA"/>
</dbReference>